<dbReference type="AlphaFoldDB" id="A0A1T5CLD8"/>
<organism evidence="2 3">
    <name type="scientific">Sphingobacterium nematocida</name>
    <dbReference type="NCBI Taxonomy" id="1513896"/>
    <lineage>
        <taxon>Bacteria</taxon>
        <taxon>Pseudomonadati</taxon>
        <taxon>Bacteroidota</taxon>
        <taxon>Sphingobacteriia</taxon>
        <taxon>Sphingobacteriales</taxon>
        <taxon>Sphingobacteriaceae</taxon>
        <taxon>Sphingobacterium</taxon>
    </lineage>
</organism>
<accession>A0A1T5CLD8</accession>
<gene>
    <name evidence="2" type="ORF">SAMN05660841_01409</name>
</gene>
<name>A0A1T5CLD8_9SPHI</name>
<dbReference type="Pfam" id="PF07843">
    <property type="entry name" value="DUF1634"/>
    <property type="match status" value="1"/>
</dbReference>
<keyword evidence="1" id="KW-1133">Transmembrane helix</keyword>
<dbReference type="EMBL" id="FUZF01000004">
    <property type="protein sequence ID" value="SKB60151.1"/>
    <property type="molecule type" value="Genomic_DNA"/>
</dbReference>
<feature type="transmembrane region" description="Helical" evidence="1">
    <location>
        <begin position="81"/>
        <end position="105"/>
    </location>
</feature>
<evidence type="ECO:0000313" key="3">
    <source>
        <dbReference type="Proteomes" id="UP000190150"/>
    </source>
</evidence>
<keyword evidence="1" id="KW-0812">Transmembrane</keyword>
<protein>
    <submittedName>
        <fullName evidence="2">Uncharacterized membrane protein</fullName>
    </submittedName>
</protein>
<dbReference type="OrthoDB" id="1072981at2"/>
<proteinExistence type="predicted"/>
<evidence type="ECO:0000313" key="2">
    <source>
        <dbReference type="EMBL" id="SKB60151.1"/>
    </source>
</evidence>
<dbReference type="Proteomes" id="UP000190150">
    <property type="component" value="Unassembled WGS sequence"/>
</dbReference>
<dbReference type="InterPro" id="IPR012861">
    <property type="entry name" value="DUF1634"/>
</dbReference>
<dbReference type="RefSeq" id="WP_079642382.1">
    <property type="nucleotide sequence ID" value="NZ_FUZF01000004.1"/>
</dbReference>
<dbReference type="STRING" id="1513896.SAMN05660841_01409"/>
<evidence type="ECO:0000256" key="1">
    <source>
        <dbReference type="SAM" id="Phobius"/>
    </source>
</evidence>
<sequence length="133" mass="14632">MKRVFSRYYWNDKDISMLVGQILRIGVIFASITLILGGVLYLMLHGQDPIPNYKEFVGEPTSNTTISGIILGASQFNIPQIIQFGVLLLIGTPILRVMGSLFGFIIEKDTMYVIITLIVLAVIIASILSGIKG</sequence>
<feature type="transmembrane region" description="Helical" evidence="1">
    <location>
        <begin position="112"/>
        <end position="131"/>
    </location>
</feature>
<keyword evidence="1" id="KW-0472">Membrane</keyword>
<keyword evidence="3" id="KW-1185">Reference proteome</keyword>
<feature type="transmembrane region" description="Helical" evidence="1">
    <location>
        <begin position="21"/>
        <end position="44"/>
    </location>
</feature>
<reference evidence="3" key="1">
    <citation type="submission" date="2017-02" db="EMBL/GenBank/DDBJ databases">
        <authorList>
            <person name="Varghese N."/>
            <person name="Submissions S."/>
        </authorList>
    </citation>
    <scope>NUCLEOTIDE SEQUENCE [LARGE SCALE GENOMIC DNA]</scope>
    <source>
        <strain evidence="3">DSM 24091</strain>
    </source>
</reference>